<gene>
    <name evidence="2" type="ORF">CINC_LOCUS7582</name>
</gene>
<dbReference type="EMBL" id="LR824026">
    <property type="protein sequence ID" value="CAD0205279.1"/>
    <property type="molecule type" value="Genomic_DNA"/>
</dbReference>
<accession>A0A9N8Q235</accession>
<dbReference type="AlphaFoldDB" id="A0A9N8Q235"/>
<protein>
    <submittedName>
        <fullName evidence="2">Uncharacterized protein</fullName>
    </submittedName>
</protein>
<reference evidence="2" key="1">
    <citation type="submission" date="2021-12" db="EMBL/GenBank/DDBJ databases">
        <authorList>
            <person name="King R."/>
        </authorList>
    </citation>
    <scope>NUCLEOTIDE SEQUENCE</scope>
</reference>
<evidence type="ECO:0000313" key="3">
    <source>
        <dbReference type="Proteomes" id="UP001154114"/>
    </source>
</evidence>
<feature type="compositionally biased region" description="Polar residues" evidence="1">
    <location>
        <begin position="46"/>
        <end position="59"/>
    </location>
</feature>
<organism evidence="2 3">
    <name type="scientific">Chrysodeixis includens</name>
    <name type="common">Soybean looper</name>
    <name type="synonym">Pseudoplusia includens</name>
    <dbReference type="NCBI Taxonomy" id="689277"/>
    <lineage>
        <taxon>Eukaryota</taxon>
        <taxon>Metazoa</taxon>
        <taxon>Ecdysozoa</taxon>
        <taxon>Arthropoda</taxon>
        <taxon>Hexapoda</taxon>
        <taxon>Insecta</taxon>
        <taxon>Pterygota</taxon>
        <taxon>Neoptera</taxon>
        <taxon>Endopterygota</taxon>
        <taxon>Lepidoptera</taxon>
        <taxon>Glossata</taxon>
        <taxon>Ditrysia</taxon>
        <taxon>Noctuoidea</taxon>
        <taxon>Noctuidae</taxon>
        <taxon>Plusiinae</taxon>
        <taxon>Chrysodeixis</taxon>
    </lineage>
</organism>
<name>A0A9N8Q235_CHRIL</name>
<feature type="region of interest" description="Disordered" evidence="1">
    <location>
        <begin position="46"/>
        <end position="71"/>
    </location>
</feature>
<evidence type="ECO:0000313" key="2">
    <source>
        <dbReference type="EMBL" id="CAD0205279.1"/>
    </source>
</evidence>
<dbReference type="Proteomes" id="UP001154114">
    <property type="component" value="Chromosome 23"/>
</dbReference>
<keyword evidence="3" id="KW-1185">Reference proteome</keyword>
<evidence type="ECO:0000256" key="1">
    <source>
        <dbReference type="SAM" id="MobiDB-lite"/>
    </source>
</evidence>
<proteinExistence type="predicted"/>
<sequence>MGVPAVDCCSTVPLSGTASGQETLPQLMLPFMTIVLEVDSWAPNMLSTSDNDALSNEQPSSSSSSDRKPSEKYWYSFSKDSINTQNIAANMLLHKDVMMKQK</sequence>